<accession>A0A6J4RP27</accession>
<evidence type="ECO:0000313" key="2">
    <source>
        <dbReference type="EMBL" id="CAA9478147.1"/>
    </source>
</evidence>
<protein>
    <submittedName>
        <fullName evidence="2">Uncharacterized protein</fullName>
    </submittedName>
</protein>
<feature type="region of interest" description="Disordered" evidence="1">
    <location>
        <begin position="1"/>
        <end position="28"/>
    </location>
</feature>
<feature type="compositionally biased region" description="Basic residues" evidence="1">
    <location>
        <begin position="15"/>
        <end position="25"/>
    </location>
</feature>
<evidence type="ECO:0000256" key="1">
    <source>
        <dbReference type="SAM" id="MobiDB-lite"/>
    </source>
</evidence>
<name>A0A6J4RP27_9ACTN</name>
<feature type="non-terminal residue" evidence="2">
    <location>
        <position position="1"/>
    </location>
</feature>
<reference evidence="2" key="1">
    <citation type="submission" date="2020-02" db="EMBL/GenBank/DDBJ databases">
        <authorList>
            <person name="Meier V. D."/>
        </authorList>
    </citation>
    <scope>NUCLEOTIDE SEQUENCE</scope>
    <source>
        <strain evidence="2">AVDCRST_MAG12</strain>
    </source>
</reference>
<dbReference type="AlphaFoldDB" id="A0A6J4RP27"/>
<proteinExistence type="predicted"/>
<feature type="non-terminal residue" evidence="2">
    <location>
        <position position="70"/>
    </location>
</feature>
<gene>
    <name evidence="2" type="ORF">AVDCRST_MAG12-1332</name>
</gene>
<dbReference type="EMBL" id="CADCVK010000207">
    <property type="protein sequence ID" value="CAA9478147.1"/>
    <property type="molecule type" value="Genomic_DNA"/>
</dbReference>
<organism evidence="2">
    <name type="scientific">uncultured Rubrobacteraceae bacterium</name>
    <dbReference type="NCBI Taxonomy" id="349277"/>
    <lineage>
        <taxon>Bacteria</taxon>
        <taxon>Bacillati</taxon>
        <taxon>Actinomycetota</taxon>
        <taxon>Rubrobacteria</taxon>
        <taxon>Rubrobacterales</taxon>
        <taxon>Rubrobacteraceae</taxon>
        <taxon>environmental samples</taxon>
    </lineage>
</organism>
<sequence length="70" mass="7799">VPTTDHTRSGDVRGWHGRVRGRGRPAARLGLVRGQRHDGQPARHRVCYLLRHMLFRARGGDRALAAAPLV</sequence>
<feature type="compositionally biased region" description="Basic and acidic residues" evidence="1">
    <location>
        <begin position="1"/>
        <end position="14"/>
    </location>
</feature>